<keyword evidence="4" id="KW-1185">Reference proteome</keyword>
<dbReference type="EMBL" id="CAMXCT010006511">
    <property type="protein sequence ID" value="CAI4015059.1"/>
    <property type="molecule type" value="Genomic_DNA"/>
</dbReference>
<dbReference type="Proteomes" id="UP001152797">
    <property type="component" value="Unassembled WGS sequence"/>
</dbReference>
<gene>
    <name evidence="2" type="ORF">C1SCF055_LOCUS39912</name>
</gene>
<accession>A0A9P1GL73</accession>
<reference evidence="3" key="2">
    <citation type="submission" date="2024-04" db="EMBL/GenBank/DDBJ databases">
        <authorList>
            <person name="Chen Y."/>
            <person name="Shah S."/>
            <person name="Dougan E. K."/>
            <person name="Thang M."/>
            <person name="Chan C."/>
        </authorList>
    </citation>
    <scope>NUCLEOTIDE SEQUENCE [LARGE SCALE GENOMIC DNA]</scope>
</reference>
<evidence type="ECO:0000256" key="1">
    <source>
        <dbReference type="SAM" id="MobiDB-lite"/>
    </source>
</evidence>
<sequence length="1048" mass="118877">MLHMYWSSAEPMTKEVASKGALKKADEELKEELMQRLVDSKLLGAALQDFRREAEISRQLFAHFTRTWRDRQIYWLAKERARVQQDLLVVIVDSYDHAKMSLPKFPNGRTPKRSLYENTRRTFLTLTGCIVHGMGLYRYTSDEGMPGGSNWTLECVMKSIDHSWARRRASNKEMPRECLHKKLSPLFHKSGMDFRIEHIDTVRNWCQLMPTSSTLKNAYRGRKSDEETNMKVPQSFSFMCREDMPGQGHGIQTDDNVPRRLRTQGDLRDVFAMVESYMSDTVLIQPPLLVYPTAFQSSTERYFNEVNRTEHVVQQSLDSDRAADLAAIADAISKDFPHMERSVRYYRSLIDQGRPRKPYSRIGFLEAGPMVQPPMGNIQLGAEPPEPRNHWLQVIAKTNLGQHVQDVLGDPAVKKQVLQRLTIDRFENIDPKPTLTLVPQNSLAEFWLPLTAFYVGQDAKNGVGFVTSEKQAPSALDLLGAIGQAVDVELRAAKAKPGASKALKDLLSKCITEFNKLCTIKKHRIDTARKALIYNLSLDADLGAIMRAAEEFSWERIPFILEIRGASVEEFIAQSQDRQKNAYAKSMTAAFQNWVQQLQSDQVTFESQRIMSEKESAKRRTKLIGQLEELHKRAWDLVGTYLASNLRFFAGAAKEAESTVLPLLTSYVDEAFADIPECRSTDDHGVVLWINLPCCGVVPLHKYEWCVTAVSNILALYRRNGIAFVVHANRGQVAERKVKTSKDEDEDVKDEPDELMDFIKKDEMESGSDDEQETTGPNQEDSDIRDMKYRLEKDLSLKERQLVIRNITWVFDKDSVYGRRDGAITGLAVIHRDRANAFKTSPGYRSGVIHDVQMLQRAQMFKPPAQQNRQNLPHLGRAFTDTQEMKQVAGGTDIVKRTLASFIPPSMHTTMILDLLAYDAFPALAALEEVASSKRMMCGSVVLNAAPGTLQTRVANALYESCRNGSAVLPNFPEYEPVVKALQENNTIDNSVGYKVCVAKCGRLLVLQSLARRWTEYEGTKDRAHELIVEHNKGFNVDGDYMEDDERP</sequence>
<comment type="caution">
    <text evidence="2">The sequence shown here is derived from an EMBL/GenBank/DDBJ whole genome shotgun (WGS) entry which is preliminary data.</text>
</comment>
<reference evidence="2" key="1">
    <citation type="submission" date="2022-10" db="EMBL/GenBank/DDBJ databases">
        <authorList>
            <person name="Chen Y."/>
            <person name="Dougan E. K."/>
            <person name="Chan C."/>
            <person name="Rhodes N."/>
            <person name="Thang M."/>
        </authorList>
    </citation>
    <scope>NUCLEOTIDE SEQUENCE</scope>
</reference>
<name>A0A9P1GL73_9DINO</name>
<organism evidence="2">
    <name type="scientific">Cladocopium goreaui</name>
    <dbReference type="NCBI Taxonomy" id="2562237"/>
    <lineage>
        <taxon>Eukaryota</taxon>
        <taxon>Sar</taxon>
        <taxon>Alveolata</taxon>
        <taxon>Dinophyceae</taxon>
        <taxon>Suessiales</taxon>
        <taxon>Symbiodiniaceae</taxon>
        <taxon>Cladocopium</taxon>
    </lineage>
</organism>
<feature type="region of interest" description="Disordered" evidence="1">
    <location>
        <begin position="762"/>
        <end position="785"/>
    </location>
</feature>
<evidence type="ECO:0000313" key="3">
    <source>
        <dbReference type="EMBL" id="CAL1168434.1"/>
    </source>
</evidence>
<evidence type="ECO:0000313" key="2">
    <source>
        <dbReference type="EMBL" id="CAI4015059.1"/>
    </source>
</evidence>
<dbReference type="EMBL" id="CAMXCT020006511">
    <property type="protein sequence ID" value="CAL1168434.1"/>
    <property type="molecule type" value="Genomic_DNA"/>
</dbReference>
<proteinExistence type="predicted"/>
<protein>
    <submittedName>
        <fullName evidence="2">Uncharacterized protein</fullName>
    </submittedName>
</protein>
<dbReference type="EMBL" id="CAMXCT030006511">
    <property type="protein sequence ID" value="CAL4802371.1"/>
    <property type="molecule type" value="Genomic_DNA"/>
</dbReference>
<dbReference type="AlphaFoldDB" id="A0A9P1GL73"/>
<evidence type="ECO:0000313" key="4">
    <source>
        <dbReference type="Proteomes" id="UP001152797"/>
    </source>
</evidence>